<protein>
    <recommendedName>
        <fullName evidence="1">KAP NTPase domain-containing protein</fullName>
    </recommendedName>
</protein>
<evidence type="ECO:0000313" key="3">
    <source>
        <dbReference type="Proteomes" id="UP001371305"/>
    </source>
</evidence>
<proteinExistence type="predicted"/>
<name>A0ABU9B0H8_9BACT</name>
<accession>A0ABU9B0H8</accession>
<dbReference type="InterPro" id="IPR011646">
    <property type="entry name" value="KAP_P-loop"/>
</dbReference>
<dbReference type="Gene3D" id="3.40.50.300">
    <property type="entry name" value="P-loop containing nucleotide triphosphate hydrolases"/>
    <property type="match status" value="1"/>
</dbReference>
<feature type="domain" description="KAP NTPase" evidence="1">
    <location>
        <begin position="121"/>
        <end position="195"/>
    </location>
</feature>
<keyword evidence="3" id="KW-1185">Reference proteome</keyword>
<dbReference type="RefSeq" id="WP_341406529.1">
    <property type="nucleotide sequence ID" value="NZ_JBBUKT010000008.1"/>
</dbReference>
<dbReference type="EMBL" id="JBBUKT010000008">
    <property type="protein sequence ID" value="MEK7952772.1"/>
    <property type="molecule type" value="Genomic_DNA"/>
</dbReference>
<dbReference type="Pfam" id="PF07693">
    <property type="entry name" value="KAP_NTPase"/>
    <property type="match status" value="1"/>
</dbReference>
<evidence type="ECO:0000259" key="1">
    <source>
        <dbReference type="Pfam" id="PF07693"/>
    </source>
</evidence>
<gene>
    <name evidence="2" type="ORF">WKV53_19820</name>
</gene>
<comment type="caution">
    <text evidence="2">The sequence shown here is derived from an EMBL/GenBank/DDBJ whole genome shotgun (WGS) entry which is preliminary data.</text>
</comment>
<reference evidence="2 3" key="1">
    <citation type="submission" date="2024-04" db="EMBL/GenBank/DDBJ databases">
        <title>Luteolibacter sp. isolated from soil.</title>
        <authorList>
            <person name="An J."/>
        </authorList>
    </citation>
    <scope>NUCLEOTIDE SEQUENCE [LARGE SCALE GENOMIC DNA]</scope>
    <source>
        <strain evidence="2 3">Y139</strain>
    </source>
</reference>
<evidence type="ECO:0000313" key="2">
    <source>
        <dbReference type="EMBL" id="MEK7952772.1"/>
    </source>
</evidence>
<organism evidence="2 3">
    <name type="scientific">Luteolibacter soli</name>
    <dbReference type="NCBI Taxonomy" id="3135280"/>
    <lineage>
        <taxon>Bacteria</taxon>
        <taxon>Pseudomonadati</taxon>
        <taxon>Verrucomicrobiota</taxon>
        <taxon>Verrucomicrobiia</taxon>
        <taxon>Verrucomicrobiales</taxon>
        <taxon>Verrucomicrobiaceae</taxon>
        <taxon>Luteolibacter</taxon>
    </lineage>
</organism>
<sequence>MISPLERSLENFLSNDSLRVAVIKGEWGVGKTFFWRSFLSNRLSGLKFTAYAYASLFGATSIEALTSQISSNFKIVDEQSPKKHLEKLGPILKYAGYFQTPHVNLVGIANKVVESHLINNFLVCIDDLERKEESVSTSSVLGMISLLTQDRGCKVVLILNDDKLSADAAKAFDEYREKVVDLEITYSPSISDNLRIIWQSGIPESVSAAFHRLKLNNIRVMQRVAWAIEYFEKDISEKYPFILHSFLEKCVILTIVHHAFSSVVSIEEVLKSNYYSLFLDKDEREKPDLEFLKKLEFYPAEEDEVIVDYLIHGFAKLADWDELLTSRNEANRVGNITAIHRQIWARYYTNFTTSHREFVEQQIQFLREHGSDVSVAEFATVVDFLKQLKVRIPKDVSISFEASLNRFVAAMTHGRWFDLTMSRLPESVRVKATEKMEATIPDFTLDELLKRLAGSNSWNPSELKFLANFSSREIEEWIKTSDSDVQYILKEFIRRFSQDQAAAEAISLMRGILSKLRRRSKLDESRVDSILPPA</sequence>
<dbReference type="InterPro" id="IPR027417">
    <property type="entry name" value="P-loop_NTPase"/>
</dbReference>
<dbReference type="Proteomes" id="UP001371305">
    <property type="component" value="Unassembled WGS sequence"/>
</dbReference>